<evidence type="ECO:0000313" key="1">
    <source>
        <dbReference type="EMBL" id="GMR50317.1"/>
    </source>
</evidence>
<keyword evidence="2" id="KW-1185">Reference proteome</keyword>
<dbReference type="Proteomes" id="UP001328107">
    <property type="component" value="Unassembled WGS sequence"/>
</dbReference>
<protein>
    <submittedName>
        <fullName evidence="1">Uncharacterized protein</fullName>
    </submittedName>
</protein>
<accession>A0AAN5CUK1</accession>
<comment type="caution">
    <text evidence="1">The sequence shown here is derived from an EMBL/GenBank/DDBJ whole genome shotgun (WGS) entry which is preliminary data.</text>
</comment>
<dbReference type="EMBL" id="BTRK01000004">
    <property type="protein sequence ID" value="GMR50317.1"/>
    <property type="molecule type" value="Genomic_DNA"/>
</dbReference>
<reference evidence="2" key="1">
    <citation type="submission" date="2022-10" db="EMBL/GenBank/DDBJ databases">
        <title>Genome assembly of Pristionchus species.</title>
        <authorList>
            <person name="Yoshida K."/>
            <person name="Sommer R.J."/>
        </authorList>
    </citation>
    <scope>NUCLEOTIDE SEQUENCE [LARGE SCALE GENOMIC DNA]</scope>
    <source>
        <strain evidence="2">RS5460</strain>
    </source>
</reference>
<dbReference type="AlphaFoldDB" id="A0AAN5CUK1"/>
<feature type="non-terminal residue" evidence="1">
    <location>
        <position position="1"/>
    </location>
</feature>
<evidence type="ECO:0000313" key="2">
    <source>
        <dbReference type="Proteomes" id="UP001328107"/>
    </source>
</evidence>
<sequence>LERARIRRDAPNGISSILVHRLQYNVNEGPEKLSSLRRCLGKVDTVSLINCMNENTMPSLHALLRVGIRIDTLILDTENMTEIVAANILEIMDAVQINDIRISVGDTSTDPVKLLISLASRVHTLAINQLPVHGVNRDARFFLGEHFCNWNHTFVSMLGHARRLDKLCIDNIAYPRYLWSARTLAKVHIFVNTFKYRGVIHSNAGVYPLFETSSLVNRKIYRYKKFVTFKDLPR</sequence>
<organism evidence="1 2">
    <name type="scientific">Pristionchus mayeri</name>
    <dbReference type="NCBI Taxonomy" id="1317129"/>
    <lineage>
        <taxon>Eukaryota</taxon>
        <taxon>Metazoa</taxon>
        <taxon>Ecdysozoa</taxon>
        <taxon>Nematoda</taxon>
        <taxon>Chromadorea</taxon>
        <taxon>Rhabditida</taxon>
        <taxon>Rhabditina</taxon>
        <taxon>Diplogasteromorpha</taxon>
        <taxon>Diplogasteroidea</taxon>
        <taxon>Neodiplogasteridae</taxon>
        <taxon>Pristionchus</taxon>
    </lineage>
</organism>
<proteinExistence type="predicted"/>
<gene>
    <name evidence="1" type="ORF">PMAYCL1PPCAC_20512</name>
</gene>
<name>A0AAN5CUK1_9BILA</name>